<organism evidence="7 8">
    <name type="scientific">Theileria orientalis</name>
    <dbReference type="NCBI Taxonomy" id="68886"/>
    <lineage>
        <taxon>Eukaryota</taxon>
        <taxon>Sar</taxon>
        <taxon>Alveolata</taxon>
        <taxon>Apicomplexa</taxon>
        <taxon>Aconoidasida</taxon>
        <taxon>Piroplasmida</taxon>
        <taxon>Theileriidae</taxon>
        <taxon>Theileria</taxon>
    </lineage>
</organism>
<keyword evidence="2 6" id="KW-0637">Prenyltransferase</keyword>
<dbReference type="PROSITE" id="PS51450">
    <property type="entry name" value="LRR"/>
    <property type="match status" value="1"/>
</dbReference>
<evidence type="ECO:0000313" key="7">
    <source>
        <dbReference type="EMBL" id="UKK03003.2"/>
    </source>
</evidence>
<dbReference type="PANTHER" id="PTHR11129:SF2">
    <property type="entry name" value="GERANYLGERANYL TRANSFERASE TYPE-2 SUBUNIT ALPHA"/>
    <property type="match status" value="1"/>
</dbReference>
<comment type="catalytic activity">
    <reaction evidence="5 6">
        <text>geranylgeranyl diphosphate + L-cysteinyl-[protein] = S-geranylgeranyl-L-cysteinyl-[protein] + diphosphate</text>
        <dbReference type="Rhea" id="RHEA:21240"/>
        <dbReference type="Rhea" id="RHEA-COMP:10131"/>
        <dbReference type="Rhea" id="RHEA-COMP:11537"/>
        <dbReference type="ChEBI" id="CHEBI:29950"/>
        <dbReference type="ChEBI" id="CHEBI:33019"/>
        <dbReference type="ChEBI" id="CHEBI:57533"/>
        <dbReference type="ChEBI" id="CHEBI:86021"/>
        <dbReference type="EC" id="2.5.1.60"/>
    </reaction>
</comment>
<comment type="similarity">
    <text evidence="1 6">Belongs to the protein prenyltransferase subunit alpha family.</text>
</comment>
<evidence type="ECO:0000256" key="2">
    <source>
        <dbReference type="ARBA" id="ARBA00022602"/>
    </source>
</evidence>
<dbReference type="GO" id="GO:0097354">
    <property type="term" value="P:prenylation"/>
    <property type="evidence" value="ECO:0007669"/>
    <property type="project" value="UniProtKB-UniRule"/>
</dbReference>
<accession>A0A976QVH1</accession>
<dbReference type="GO" id="GO:0005968">
    <property type="term" value="C:Rab-protein geranylgeranyltransferase complex"/>
    <property type="evidence" value="ECO:0007669"/>
    <property type="project" value="TreeGrafter"/>
</dbReference>
<dbReference type="PROSITE" id="PS51147">
    <property type="entry name" value="PFTA"/>
    <property type="match status" value="1"/>
</dbReference>
<dbReference type="PANTHER" id="PTHR11129">
    <property type="entry name" value="PROTEIN FARNESYLTRANSFERASE ALPHA SUBUNIT/RAB GERANYLGERANYL TRANSFERASE ALPHA SUBUNIT"/>
    <property type="match status" value="1"/>
</dbReference>
<reference evidence="7" key="1">
    <citation type="submission" date="2022-07" db="EMBL/GenBank/DDBJ databases">
        <title>Evaluation of T. orientalis genome assembly methods using nanopore sequencing and analysis of variation between genomes.</title>
        <authorList>
            <person name="Yam J."/>
            <person name="Micallef M.L."/>
            <person name="Liu M."/>
            <person name="Djordjevic S.P."/>
            <person name="Bogema D.R."/>
            <person name="Jenkins C."/>
        </authorList>
    </citation>
    <scope>NUCLEOTIDE SEQUENCE</scope>
    <source>
        <strain evidence="7">Goon Nure</strain>
    </source>
</reference>
<dbReference type="InterPro" id="IPR032675">
    <property type="entry name" value="LRR_dom_sf"/>
</dbReference>
<evidence type="ECO:0000256" key="5">
    <source>
        <dbReference type="ARBA" id="ARBA00047658"/>
    </source>
</evidence>
<dbReference type="Gene3D" id="1.25.40.120">
    <property type="entry name" value="Protein prenylyltransferase"/>
    <property type="match status" value="1"/>
</dbReference>
<comment type="function">
    <text evidence="6">Catalyzes the transfer of a geranyl-geranyl moiety from geranyl-geranyl pyrophosphate to cysteines occuring in specific C-terminal amino acid sequences.</text>
</comment>
<name>A0A976QVH1_THEOR</name>
<keyword evidence="4" id="KW-0677">Repeat</keyword>
<dbReference type="EC" id="2.5.1.60" evidence="6"/>
<dbReference type="InterPro" id="IPR001611">
    <property type="entry name" value="Leu-rich_rpt"/>
</dbReference>
<evidence type="ECO:0000256" key="6">
    <source>
        <dbReference type="RuleBase" id="RU367120"/>
    </source>
</evidence>
<protein>
    <recommendedName>
        <fullName evidence="6">Geranylgeranyl transferase type-2 subunit alpha</fullName>
        <ecNumber evidence="6">2.5.1.60</ecNumber>
    </recommendedName>
    <alternativeName>
        <fullName evidence="6">Geranylgeranyl transferase type II subunit alpha</fullName>
    </alternativeName>
</protein>
<proteinExistence type="inferred from homology"/>
<evidence type="ECO:0000256" key="4">
    <source>
        <dbReference type="ARBA" id="ARBA00022737"/>
    </source>
</evidence>
<dbReference type="Proteomes" id="UP000244811">
    <property type="component" value="Chromosome 4"/>
</dbReference>
<dbReference type="InterPro" id="IPR002088">
    <property type="entry name" value="Prenyl_trans_a"/>
</dbReference>
<dbReference type="GO" id="GO:0004663">
    <property type="term" value="F:Rab geranylgeranyltransferase activity"/>
    <property type="evidence" value="ECO:0007669"/>
    <property type="project" value="UniProtKB-UniRule"/>
</dbReference>
<evidence type="ECO:0000256" key="1">
    <source>
        <dbReference type="ARBA" id="ARBA00006734"/>
    </source>
</evidence>
<dbReference type="Pfam" id="PF01239">
    <property type="entry name" value="PPTA"/>
    <property type="match status" value="3"/>
</dbReference>
<dbReference type="SUPFAM" id="SSF48439">
    <property type="entry name" value="Protein prenylyltransferase"/>
    <property type="match status" value="1"/>
</dbReference>
<gene>
    <name evidence="7" type="ORF">MACK_003105</name>
</gene>
<keyword evidence="3 6" id="KW-0808">Transferase</keyword>
<dbReference type="Gene3D" id="3.80.10.10">
    <property type="entry name" value="Ribonuclease Inhibitor"/>
    <property type="match status" value="1"/>
</dbReference>
<dbReference type="EMBL" id="CP056072">
    <property type="protein sequence ID" value="UKK03003.2"/>
    <property type="molecule type" value="Genomic_DNA"/>
</dbReference>
<sequence length="588" mass="69529">MHGIRQEDFYKNPEEGEAFKSKLEKGYKLLDAFVDYCSKMHTNKFVGSFLKHVSDSDAKMFELSSAIIEFMPEFTPSWNYRKKYIAMSKSTDKEVLVNSLMGERMFTQKSLKANPKSYSIWHHRLWTMSFLFILKVDKISEMLLEEYKLCFKLFQFDGRNFHCWSYLNYIIHYFKLLNTRTDLDKMVYEDIINLINENFSNYSAWFKKSNLSSINTSTKDDLELVKQVLYTDPKDQSIWNYYNWLFLVYTCYLYEKKHINLFFNSPVRLDSCSSGFYSKGKIDELNQFLDNVKVNGNWRTSNLRYGFEFIWTFEFESDQELDRSSKLELVVLLNNQTSLRFYSNLLNKPIYAPDKGDNTNFPENYDNLFEDDRLKLVYRLTDRHQVDLEGFEVFERDVNKKWVETNKYGKPVKLRNELVCLGDNITFKTLEEQLEVIDELISFDGESKYLLIAKLKLLEYLDRDEDFELLFEKLAVLDPLRKQYYDEMLTKYKASSISNIGSFLLLLETLDLSDNGVKSLTEVVKLLRGLPRLKSEINLSNTPICDDLASKGSEGNTESSVVFVYYLANMDCNKQSQKYDLHLYKIEK</sequence>
<evidence type="ECO:0000313" key="8">
    <source>
        <dbReference type="Proteomes" id="UP000244811"/>
    </source>
</evidence>
<dbReference type="AlphaFoldDB" id="A0A976QVH1"/>
<evidence type="ECO:0000256" key="3">
    <source>
        <dbReference type="ARBA" id="ARBA00022679"/>
    </source>
</evidence>